<evidence type="ECO:0000313" key="2">
    <source>
        <dbReference type="Proteomes" id="UP000774326"/>
    </source>
</evidence>
<organism evidence="1 2">
    <name type="scientific">Wickerhamomyces pijperi</name>
    <name type="common">Yeast</name>
    <name type="synonym">Pichia pijperi</name>
    <dbReference type="NCBI Taxonomy" id="599730"/>
    <lineage>
        <taxon>Eukaryota</taxon>
        <taxon>Fungi</taxon>
        <taxon>Dikarya</taxon>
        <taxon>Ascomycota</taxon>
        <taxon>Saccharomycotina</taxon>
        <taxon>Saccharomycetes</taxon>
        <taxon>Phaffomycetales</taxon>
        <taxon>Wickerhamomycetaceae</taxon>
        <taxon>Wickerhamomyces</taxon>
    </lineage>
</organism>
<comment type="caution">
    <text evidence="1">The sequence shown here is derived from an EMBL/GenBank/DDBJ whole genome shotgun (WGS) entry which is preliminary data.</text>
</comment>
<reference evidence="1" key="2">
    <citation type="submission" date="2021-01" db="EMBL/GenBank/DDBJ databases">
        <authorList>
            <person name="Schikora-Tamarit M.A."/>
        </authorList>
    </citation>
    <scope>NUCLEOTIDE SEQUENCE</scope>
    <source>
        <strain evidence="1">CBS2887</strain>
    </source>
</reference>
<keyword evidence="2" id="KW-1185">Reference proteome</keyword>
<reference evidence="1" key="1">
    <citation type="journal article" date="2021" name="Open Biol.">
        <title>Shared evolutionary footprints suggest mitochondrial oxidative damage underlies multiple complex I losses in fungi.</title>
        <authorList>
            <person name="Schikora-Tamarit M.A."/>
            <person name="Marcet-Houben M."/>
            <person name="Nosek J."/>
            <person name="Gabaldon T."/>
        </authorList>
    </citation>
    <scope>NUCLEOTIDE SEQUENCE</scope>
    <source>
        <strain evidence="1">CBS2887</strain>
    </source>
</reference>
<gene>
    <name evidence="1" type="ORF">WICPIJ_000252</name>
</gene>
<name>A0A9P8TS54_WICPI</name>
<sequence>MDHQRFLERSAAELPTEIWLNIIKLASDFATVLKISQMKPDLFHLTVINKPSGEESTFNHLIRHNVTHLPGNIETAKGETECLSPAEKSKIQILEVFHETKEGSYWKQYLQKRQILPVKDPRAIVAHTGEDALFIDEEEDFKPTKGFPNDPFEFGTDVCFPSLKTLDIDLFESIATEEDEFFEPVETYQLKNIKTSTFPKLRTLNIRHDFDEYCVLKMNNCELDDVVNLRLLGFAKFDFQGSTFTNIKTLEIDHFLEEDRLIEDQDQEYDQFELSVFNSHLLEPYTYDENSVLSLTDFVARFNPSTVENFTPFPPFSNLTSFNFTIPFTNIHFMQTPDFLNMISPESNIIPYPLLDTLKITVQTPFVRHVNEHFPESTYGVIDFIAIFHLILSYISHILNHCTEANLAHLALSLEKDLLYYSRALVNQIARFAKLQHLELMGICFNSLVGDSELLPLFTFDDLTSAKLTYSQLSSKQDFINLKSANLRSLEWGITEKQNNGPSDVRFLEHLTDTLLNCPQVETLQLTHTSNLRRRPRPVKEGQPYNIPHFLLPERNSPPSMVTLNSVKALTLKLPLLDMIQFLSNSHTLSLPACTELKLMINETSFENFLLNDIHVLSQITLLKKDSVLPSLEVKAPFLKTLTLHLSYYDFSPPSLTFSTLENFNHNGHNDSVPFEELPLYYQKVITWFHSIKVGLYYPDLERINCSRDDSFFKELKLDRRNRESVSIGLSHVAEGKFKTRDDVLDAVVVKTYSTSSCEDEEE</sequence>
<dbReference type="Proteomes" id="UP000774326">
    <property type="component" value="Unassembled WGS sequence"/>
</dbReference>
<protein>
    <submittedName>
        <fullName evidence="1">Uncharacterized protein</fullName>
    </submittedName>
</protein>
<proteinExistence type="predicted"/>
<evidence type="ECO:0000313" key="1">
    <source>
        <dbReference type="EMBL" id="KAH3688745.1"/>
    </source>
</evidence>
<accession>A0A9P8TS54</accession>
<dbReference type="AlphaFoldDB" id="A0A9P8TS54"/>
<dbReference type="EMBL" id="JAEUBG010000168">
    <property type="protein sequence ID" value="KAH3688745.1"/>
    <property type="molecule type" value="Genomic_DNA"/>
</dbReference>